<evidence type="ECO:0000259" key="2">
    <source>
        <dbReference type="PROSITE" id="PS51272"/>
    </source>
</evidence>
<dbReference type="STRING" id="766136.BHF68_06975"/>
<gene>
    <name evidence="3" type="ORF">BHF68_06975</name>
</gene>
<evidence type="ECO:0000313" key="4">
    <source>
        <dbReference type="Proteomes" id="UP000094296"/>
    </source>
</evidence>
<dbReference type="EMBL" id="MIJE01000030">
    <property type="protein sequence ID" value="OEF96800.1"/>
    <property type="molecule type" value="Genomic_DNA"/>
</dbReference>
<feature type="signal peptide" evidence="1">
    <location>
        <begin position="1"/>
        <end position="27"/>
    </location>
</feature>
<organism evidence="3 4">
    <name type="scientific">Desulfuribacillus alkaliarsenatis</name>
    <dbReference type="NCBI Taxonomy" id="766136"/>
    <lineage>
        <taxon>Bacteria</taxon>
        <taxon>Bacillati</taxon>
        <taxon>Bacillota</taxon>
        <taxon>Desulfuribacillia</taxon>
        <taxon>Desulfuribacillales</taxon>
        <taxon>Desulfuribacillaceae</taxon>
        <taxon>Desulfuribacillus</taxon>
    </lineage>
</organism>
<dbReference type="PROSITE" id="PS51272">
    <property type="entry name" value="SLH"/>
    <property type="match status" value="3"/>
</dbReference>
<feature type="domain" description="SLH" evidence="2">
    <location>
        <begin position="1325"/>
        <end position="1394"/>
    </location>
</feature>
<comment type="caution">
    <text evidence="3">The sequence shown here is derived from an EMBL/GenBank/DDBJ whole genome shotgun (WGS) entry which is preliminary data.</text>
</comment>
<feature type="domain" description="SLH" evidence="2">
    <location>
        <begin position="1262"/>
        <end position="1324"/>
    </location>
</feature>
<dbReference type="RefSeq" id="WP_069643383.1">
    <property type="nucleotide sequence ID" value="NZ_MIJE01000030.1"/>
</dbReference>
<accession>A0A1E5G1L4</accession>
<name>A0A1E5G1L4_9FIRM</name>
<dbReference type="Proteomes" id="UP000094296">
    <property type="component" value="Unassembled WGS sequence"/>
</dbReference>
<reference evidence="3 4" key="1">
    <citation type="submission" date="2016-09" db="EMBL/GenBank/DDBJ databases">
        <title>Draft genome sequence for the type strain of Desulfuribacillus alkaliarsenatis AHT28, an obligately anaerobic, sulfidogenic bacterium isolated from Russian soda lake sediments.</title>
        <authorList>
            <person name="Abin C.A."/>
            <person name="Hollibaugh J.T."/>
        </authorList>
    </citation>
    <scope>NUCLEOTIDE SEQUENCE [LARGE SCALE GENOMIC DNA]</scope>
    <source>
        <strain evidence="3 4">AHT28</strain>
    </source>
</reference>
<sequence>MIIQKYKKGIATVMAFLMIISLMPAVAQQPVGAASDLNFVFPNMEQSNPANAVTVIDQVLRLDGHYTGAELVSVQMIIKELRSWDTNNYTDTSKYTYGQTHDSAGAMILPNNEITVPAIALYNGLNEIEFVGTDIYGSVIRSRVFVKYQDSPALYDLKVQGIPPVEDLVIRDSQELTIVNQGYVANLQTNSVRVIGHAPNAQSVRVEVVSADGSVRRIGNDAIPAQLNPANNHAFSALVPLRPGVSTITIIATSNTHKVQTTRNLMFYNGNPTFYDATVEVAPGGTANTHNLLDRPYIDITNPEDYNLDTKLMVNKPTDFTGTTPAAIDVEVTRRVTNVNGTQVNEQTSIVNFESQPLDSPDQAVLIFKPTGPFNLHITDEDSEHGFRYEVRMRIVDGDDIWSANYDITANNQGANAGMLQFTLQNANLPRITSMELVNGVNQATAGTLTGTNLHNELRNLPRTPLNNSVIQQTPFYIAVNLSNASSYHNSTQTALGHFTINGSAPAAIGFPNQSSEANKTIFLRVDSLAQVGTQPLNLVFDNDTGAAPNPVDAMSVNVTYVFSPFMDYEQIIPNQSYNIPNITESFVINTLGNFRGTLYNIRNVDNIKYSPVNERTAELFVNGQYIRLEKIDLDDPTRFRLEGATLTGDDRTGLADVMGALKNGRNTLEFRYDDGVDKYERTINFFIISTNIPYIPATSVNQNTGQTRTLPNNSWNPAIFPYQTETAVPDAFNFNVDSSGRDFIGSNVLDTYNIFGSFKVTEVVAGNPQSFPTGNRLEVYRNGILLGSFNPRIHQVRIFESYGSSNYETINSSEFPEGLENLNVHYYKDADYGGYFTFELLRENFDTTGAANGYVFRVINTDGIQREYSLSVSPQYTPYRILHPFRDYEYIDVTRESDVDYNFKKGRYGIVNQNYVDIVVEAEGASRVLVNGQPAARSNFVLYDENGDPKTYTGVYKYTVKNLRAGLNRPNRITIQVESSGGNNPPPGIIEVFYAPTNIPGHNLLQPFTSLQGRYFNNELDIRVPRNATLIRYDVMRTEDMKTDVFGNHDVLIGIANSFDGVIQRMDHYDVYNAGLRKKGNEFDANFSLYRAYFSNFPSDFVMASKVFYLDAGMADADRSVAPFTGTRYEPITRGLLPFQHTKTIPFVAPGFTNVTDDDGNLVRKLPSYNDRPVPLPGTIDDTPDPGVPDQFDTRLKMSERGTITLAYDPNVTENASVEVSMFFFDDYLQSWVNIGGTVNGRNNTITAPFDRFGYYAVGKRKLTMQDVLEHPYARNEINAIYTKGIMKAVNPGFEFGVHQRMTRGEVATAIVKALQLPLRYDRTNTHFFDVPSGNFYTNMLYDFEHIETAAHYGIVQGAGPNEFRPGNDITREEFAVILARALDLRLQTDYTRAKQQLDRLFIDADDVRPYAVPAVLAITQAGYIKGKQINPNDPNDGYIFMPGQTLNRPDAAIVLSRVLQDKRMLPDFPRDFQGN</sequence>
<feature type="domain" description="SLH" evidence="2">
    <location>
        <begin position="1400"/>
        <end position="1471"/>
    </location>
</feature>
<dbReference type="InterPro" id="IPR001119">
    <property type="entry name" value="SLH_dom"/>
</dbReference>
<evidence type="ECO:0000256" key="1">
    <source>
        <dbReference type="SAM" id="SignalP"/>
    </source>
</evidence>
<feature type="chain" id="PRO_5039675533" description="SLH domain-containing protein" evidence="1">
    <location>
        <begin position="28"/>
        <end position="1477"/>
    </location>
</feature>
<evidence type="ECO:0000313" key="3">
    <source>
        <dbReference type="EMBL" id="OEF96800.1"/>
    </source>
</evidence>
<protein>
    <recommendedName>
        <fullName evidence="2">SLH domain-containing protein</fullName>
    </recommendedName>
</protein>
<keyword evidence="4" id="KW-1185">Reference proteome</keyword>
<dbReference type="Pfam" id="PF00395">
    <property type="entry name" value="SLH"/>
    <property type="match status" value="2"/>
</dbReference>
<proteinExistence type="predicted"/>
<keyword evidence="1" id="KW-0732">Signal</keyword>